<dbReference type="GO" id="GO:0008270">
    <property type="term" value="F:zinc ion binding"/>
    <property type="evidence" value="ECO:0007669"/>
    <property type="project" value="UniProtKB-KW"/>
</dbReference>
<reference evidence="2 3" key="1">
    <citation type="journal article" date="2015" name="Genome Announc.">
        <title>Expanding the biotechnology potential of lactobacilli through comparative genomics of 213 strains and associated genera.</title>
        <authorList>
            <person name="Sun Z."/>
            <person name="Harris H.M."/>
            <person name="McCann A."/>
            <person name="Guo C."/>
            <person name="Argimon S."/>
            <person name="Zhang W."/>
            <person name="Yang X."/>
            <person name="Jeffery I.B."/>
            <person name="Cooney J.C."/>
            <person name="Kagawa T.F."/>
            <person name="Liu W."/>
            <person name="Song Y."/>
            <person name="Salvetti E."/>
            <person name="Wrobel A."/>
            <person name="Rasinkangas P."/>
            <person name="Parkhill J."/>
            <person name="Rea M.C."/>
            <person name="O'Sullivan O."/>
            <person name="Ritari J."/>
            <person name="Douillard F.P."/>
            <person name="Paul Ross R."/>
            <person name="Yang R."/>
            <person name="Briner A.E."/>
            <person name="Felis G.E."/>
            <person name="de Vos W.M."/>
            <person name="Barrangou R."/>
            <person name="Klaenhammer T.R."/>
            <person name="Caufield P.W."/>
            <person name="Cui Y."/>
            <person name="Zhang H."/>
            <person name="O'Toole P.W."/>
        </authorList>
    </citation>
    <scope>NUCLEOTIDE SEQUENCE [LARGE SCALE GENOMIC DNA]</scope>
    <source>
        <strain evidence="2 3">DSM 14792</strain>
    </source>
</reference>
<feature type="compositionally biased region" description="Low complexity" evidence="1">
    <location>
        <begin position="534"/>
        <end position="553"/>
    </location>
</feature>
<feature type="compositionally biased region" description="Low complexity" evidence="1">
    <location>
        <begin position="143"/>
        <end position="154"/>
    </location>
</feature>
<evidence type="ECO:0000256" key="1">
    <source>
        <dbReference type="SAM" id="MobiDB-lite"/>
    </source>
</evidence>
<dbReference type="EMBL" id="JQBA01000039">
    <property type="protein sequence ID" value="KRN43691.1"/>
    <property type="molecule type" value="Genomic_DNA"/>
</dbReference>
<feature type="compositionally biased region" description="Basic and acidic residues" evidence="1">
    <location>
        <begin position="524"/>
        <end position="533"/>
    </location>
</feature>
<dbReference type="PATRIC" id="fig|148604.4.peg.1388"/>
<dbReference type="PANTHER" id="PTHR46541:SF1">
    <property type="entry name" value="ZINC FINGER PROTEIN AEBP2"/>
    <property type="match status" value="1"/>
</dbReference>
<dbReference type="AlphaFoldDB" id="A0A0R2GUD7"/>
<gene>
    <name evidence="2" type="ORF">IV41_GL001354</name>
</gene>
<feature type="compositionally biased region" description="Low complexity" evidence="1">
    <location>
        <begin position="495"/>
        <end position="523"/>
    </location>
</feature>
<comment type="caution">
    <text evidence="2">The sequence shown here is derived from an EMBL/GenBank/DDBJ whole genome shotgun (WGS) entry which is preliminary data.</text>
</comment>
<evidence type="ECO:0000313" key="2">
    <source>
        <dbReference type="EMBL" id="KRN43691.1"/>
    </source>
</evidence>
<dbReference type="GO" id="GO:0006357">
    <property type="term" value="P:regulation of transcription by RNA polymerase II"/>
    <property type="evidence" value="ECO:0007669"/>
    <property type="project" value="TreeGrafter"/>
</dbReference>
<name>A0A0R2GUD7_9LACO</name>
<dbReference type="PANTHER" id="PTHR46541">
    <property type="entry name" value="ZINC FINGER PROTEIN AEBP2"/>
    <property type="match status" value="1"/>
</dbReference>
<feature type="region of interest" description="Disordered" evidence="1">
    <location>
        <begin position="495"/>
        <end position="586"/>
    </location>
</feature>
<protein>
    <submittedName>
        <fullName evidence="2">Uncharacterized protein</fullName>
    </submittedName>
</protein>
<dbReference type="Proteomes" id="UP000051639">
    <property type="component" value="Unassembled WGS sequence"/>
</dbReference>
<proteinExistence type="predicted"/>
<dbReference type="InterPro" id="IPR052130">
    <property type="entry name" value="AEBP2/jing_C2H2-ZnF"/>
</dbReference>
<organism evidence="2 3">
    <name type="scientific">Limosilactobacillus ingluviei</name>
    <dbReference type="NCBI Taxonomy" id="148604"/>
    <lineage>
        <taxon>Bacteria</taxon>
        <taxon>Bacillati</taxon>
        <taxon>Bacillota</taxon>
        <taxon>Bacilli</taxon>
        <taxon>Lactobacillales</taxon>
        <taxon>Lactobacillaceae</taxon>
        <taxon>Limosilactobacillus</taxon>
    </lineage>
</organism>
<feature type="compositionally biased region" description="Polar residues" evidence="1">
    <location>
        <begin position="560"/>
        <end position="586"/>
    </location>
</feature>
<feature type="compositionally biased region" description="Polar residues" evidence="1">
    <location>
        <begin position="155"/>
        <end position="178"/>
    </location>
</feature>
<sequence length="586" mass="61154">MGKLKKQPTSTGMEQATTRGKLYQTGKAKAQSLAAQVGMTKQQRNQRSLKDNDKRTTSIFKGVLAATTLLGAGVMMEKAAFADTQAVTVTSAMQSEALADARQVNLTSASLTSDSTLYSDHLTDSTSFSASNSSSISESITKSTSSISPLNSPSDQPEQSVVSAASTVPAPTSGSSAETKAVDPVTEDDLTLVSAPLTDVLATNIVQPGLTVPFLNLMADSPAYFTANLMVMPTVATTTETEATATDASIITLHYVTNDLTDPIYALEAVYSPKEQTLTWTLVRQSQGSSYGNYVHFYININDPAGTVLANLRDCEASIAPHQGDKAQPIGLVPSTQDTNPVHDWPGGVNLVTVENDDGICLYGSGMAVLRFTTDFTGESVADLNKITMDLKVWSTYYQNRPFYNNSNEEELLVNVNKLSDEDKELITSASTSESTSLSQSVVGSMSASESASISSSESTATSVSNSVSAQTSASQSASMSASLASQSASTSANESASTSASESASLSTSDSLSASTSALTSDSESHKVDSESVSHSLSDSLPTSASTSASLSESHKVDSASTLQSETASASENKYDSESISSSTQ</sequence>
<feature type="region of interest" description="Disordered" evidence="1">
    <location>
        <begin position="1"/>
        <end position="28"/>
    </location>
</feature>
<evidence type="ECO:0000313" key="3">
    <source>
        <dbReference type="Proteomes" id="UP000051639"/>
    </source>
</evidence>
<keyword evidence="3" id="KW-1185">Reference proteome</keyword>
<accession>A0A0R2GUD7</accession>
<feature type="region of interest" description="Disordered" evidence="1">
    <location>
        <begin position="143"/>
        <end position="184"/>
    </location>
</feature>
<feature type="compositionally biased region" description="Polar residues" evidence="1">
    <location>
        <begin position="7"/>
        <end position="18"/>
    </location>
</feature>